<dbReference type="Proteomes" id="UP000887576">
    <property type="component" value="Unplaced"/>
</dbReference>
<reference evidence="2" key="1">
    <citation type="submission" date="2022-11" db="UniProtKB">
        <authorList>
            <consortium name="WormBaseParasite"/>
        </authorList>
    </citation>
    <scope>IDENTIFICATION</scope>
</reference>
<accession>A0AC34Q0T6</accession>
<proteinExistence type="predicted"/>
<protein>
    <submittedName>
        <fullName evidence="2">FERM domain-containing protein</fullName>
    </submittedName>
</protein>
<sequence length="604" mass="68461">MKIFWGKKSGRYELSQDIFVLNVKIVDYCIAQCTLDSNSTSRDCLDYLRQKLNIKQIEIFGLKYQTKFNDSNNLIWKWIEPEKSLKKQLDKYSCQNRNVQLEILFYTPNIFALYDFSTRSLYYTLLKIDVLEGKFNFEIEDYVNLAALSLQIEYGDYEPTIHTLDLLRSLPLFPQQLCRSIQFFDDFLLRILTKYESHSGKDSSTAAIEYIYEISQNENYGEILFDAKDDESTEVKIGYRLDFIIVKRLHASTLFFNFFEIKEIVPQKRNLILKCKDGTNSTFLMANNEISNYLCMIFNWQMKFSTNDAIIHKSVPKNLKNLQIGQNPTIMPLTKITSIDITNSKTYDSIDLGTNGSICSQCPPCSSSSILTRTTSNPFMTSSIHGSQLVNKGRLSISEVSKKFTTVLPPSTSTPSIPQQFIVSSGLPSSIILPFDARDVEHKILRQLLSEKRAARKMGSSPEIHTITNSRYTSNSVVNKAPLGGVGKRLNGKFQANETFATSLSTPDLHYRSTPNLTQTNQYSKGRVISSTARPTGQAITYPIPQPIIIHSNLISKPSNHLSMTRLPLQSSPPLENLQTILSQLKPPSESPNSSSQPSFDEVS</sequence>
<name>A0AC34Q0T6_9BILA</name>
<evidence type="ECO:0000313" key="1">
    <source>
        <dbReference type="Proteomes" id="UP000887576"/>
    </source>
</evidence>
<evidence type="ECO:0000313" key="2">
    <source>
        <dbReference type="WBParaSite" id="JU765_v2.g11746.t1"/>
    </source>
</evidence>
<dbReference type="WBParaSite" id="JU765_v2.g11746.t1">
    <property type="protein sequence ID" value="JU765_v2.g11746.t1"/>
    <property type="gene ID" value="JU765_v2.g11746"/>
</dbReference>
<organism evidence="1 2">
    <name type="scientific">Panagrolaimus sp. JU765</name>
    <dbReference type="NCBI Taxonomy" id="591449"/>
    <lineage>
        <taxon>Eukaryota</taxon>
        <taxon>Metazoa</taxon>
        <taxon>Ecdysozoa</taxon>
        <taxon>Nematoda</taxon>
        <taxon>Chromadorea</taxon>
        <taxon>Rhabditida</taxon>
        <taxon>Tylenchina</taxon>
        <taxon>Panagrolaimomorpha</taxon>
        <taxon>Panagrolaimoidea</taxon>
        <taxon>Panagrolaimidae</taxon>
        <taxon>Panagrolaimus</taxon>
    </lineage>
</organism>